<feature type="signal peptide" evidence="1">
    <location>
        <begin position="1"/>
        <end position="26"/>
    </location>
</feature>
<dbReference type="EMBL" id="BDRX01000013">
    <property type="protein sequence ID" value="GBF89841.1"/>
    <property type="molecule type" value="Genomic_DNA"/>
</dbReference>
<name>A0A2V0NQD9_9CHLO</name>
<dbReference type="InParanoid" id="A0A2V0NQD9"/>
<keyword evidence="1" id="KW-0732">Signal</keyword>
<proteinExistence type="predicted"/>
<protein>
    <recommendedName>
        <fullName evidence="4">Glycine zipper 2TM domain-containing protein</fullName>
    </recommendedName>
</protein>
<keyword evidence="3" id="KW-1185">Reference proteome</keyword>
<feature type="chain" id="PRO_5016145677" description="Glycine zipper 2TM domain-containing protein" evidence="1">
    <location>
        <begin position="27"/>
        <end position="105"/>
    </location>
</feature>
<dbReference type="Proteomes" id="UP000247498">
    <property type="component" value="Unassembled WGS sequence"/>
</dbReference>
<evidence type="ECO:0000313" key="2">
    <source>
        <dbReference type="EMBL" id="GBF89841.1"/>
    </source>
</evidence>
<evidence type="ECO:0008006" key="4">
    <source>
        <dbReference type="Google" id="ProtNLM"/>
    </source>
</evidence>
<comment type="caution">
    <text evidence="2">The sequence shown here is derived from an EMBL/GenBank/DDBJ whole genome shotgun (WGS) entry which is preliminary data.</text>
</comment>
<accession>A0A2V0NQD9</accession>
<reference evidence="2 3" key="1">
    <citation type="journal article" date="2018" name="Sci. Rep.">
        <title>Raphidocelis subcapitata (=Pseudokirchneriella subcapitata) provides an insight into genome evolution and environmental adaptations in the Sphaeropleales.</title>
        <authorList>
            <person name="Suzuki S."/>
            <person name="Yamaguchi H."/>
            <person name="Nakajima N."/>
            <person name="Kawachi M."/>
        </authorList>
    </citation>
    <scope>NUCLEOTIDE SEQUENCE [LARGE SCALE GENOMIC DNA]</scope>
    <source>
        <strain evidence="2 3">NIES-35</strain>
    </source>
</reference>
<dbReference type="AlphaFoldDB" id="A0A2V0NQD9"/>
<gene>
    <name evidence="2" type="ORF">Rsub_02545</name>
</gene>
<sequence>MARRPLAAVAAVLLLLALATPRGAEARPTVSRRLQQFFPIFVGPGTLVGAGVGSRVGDRIAGPLGGLVGGVVGANVGNDVDRTAFNVASNVVGNVVGRKMLADVA</sequence>
<evidence type="ECO:0000256" key="1">
    <source>
        <dbReference type="SAM" id="SignalP"/>
    </source>
</evidence>
<evidence type="ECO:0000313" key="3">
    <source>
        <dbReference type="Proteomes" id="UP000247498"/>
    </source>
</evidence>
<organism evidence="2 3">
    <name type="scientific">Raphidocelis subcapitata</name>
    <dbReference type="NCBI Taxonomy" id="307507"/>
    <lineage>
        <taxon>Eukaryota</taxon>
        <taxon>Viridiplantae</taxon>
        <taxon>Chlorophyta</taxon>
        <taxon>core chlorophytes</taxon>
        <taxon>Chlorophyceae</taxon>
        <taxon>CS clade</taxon>
        <taxon>Sphaeropleales</taxon>
        <taxon>Selenastraceae</taxon>
        <taxon>Raphidocelis</taxon>
    </lineage>
</organism>